<organism evidence="8 9">
    <name type="scientific">Candidatus Choladousia intestinavium</name>
    <dbReference type="NCBI Taxonomy" id="2840727"/>
    <lineage>
        <taxon>Bacteria</taxon>
        <taxon>Bacillati</taxon>
        <taxon>Bacillota</taxon>
        <taxon>Clostridia</taxon>
        <taxon>Lachnospirales</taxon>
        <taxon>Lachnospiraceae</taxon>
        <taxon>Lachnospiraceae incertae sedis</taxon>
        <taxon>Candidatus Choladousia</taxon>
    </lineage>
</organism>
<evidence type="ECO:0000313" key="8">
    <source>
        <dbReference type="EMBL" id="HIR13929.1"/>
    </source>
</evidence>
<dbReference type="PANTHER" id="PTHR43133">
    <property type="entry name" value="RNA POLYMERASE ECF-TYPE SIGMA FACTO"/>
    <property type="match status" value="1"/>
</dbReference>
<dbReference type="InterPro" id="IPR013325">
    <property type="entry name" value="RNA_pol_sigma_r2"/>
</dbReference>
<dbReference type="SUPFAM" id="SSF88659">
    <property type="entry name" value="Sigma3 and sigma4 domains of RNA polymerase sigma factors"/>
    <property type="match status" value="1"/>
</dbReference>
<dbReference type="GO" id="GO:0006352">
    <property type="term" value="P:DNA-templated transcription initiation"/>
    <property type="evidence" value="ECO:0007669"/>
    <property type="project" value="InterPro"/>
</dbReference>
<reference evidence="8" key="2">
    <citation type="journal article" date="2021" name="PeerJ">
        <title>Extensive microbial diversity within the chicken gut microbiome revealed by metagenomics and culture.</title>
        <authorList>
            <person name="Gilroy R."/>
            <person name="Ravi A."/>
            <person name="Getino M."/>
            <person name="Pursley I."/>
            <person name="Horton D.L."/>
            <person name="Alikhan N.F."/>
            <person name="Baker D."/>
            <person name="Gharbi K."/>
            <person name="Hall N."/>
            <person name="Watson M."/>
            <person name="Adriaenssens E.M."/>
            <person name="Foster-Nyarko E."/>
            <person name="Jarju S."/>
            <person name="Secka A."/>
            <person name="Antonio M."/>
            <person name="Oren A."/>
            <person name="Chaudhuri R.R."/>
            <person name="La Ragione R."/>
            <person name="Hildebrand F."/>
            <person name="Pallen M.J."/>
        </authorList>
    </citation>
    <scope>NUCLEOTIDE SEQUENCE</scope>
    <source>
        <strain evidence="8">ChiSjej4B22-8148</strain>
    </source>
</reference>
<evidence type="ECO:0000259" key="6">
    <source>
        <dbReference type="Pfam" id="PF04542"/>
    </source>
</evidence>
<keyword evidence="2" id="KW-0805">Transcription regulation</keyword>
<evidence type="ECO:0000256" key="2">
    <source>
        <dbReference type="ARBA" id="ARBA00023015"/>
    </source>
</evidence>
<dbReference type="PANTHER" id="PTHR43133:SF8">
    <property type="entry name" value="RNA POLYMERASE SIGMA FACTOR HI_1459-RELATED"/>
    <property type="match status" value="1"/>
</dbReference>
<dbReference type="SUPFAM" id="SSF88946">
    <property type="entry name" value="Sigma2 domain of RNA polymerase sigma factors"/>
    <property type="match status" value="1"/>
</dbReference>
<feature type="domain" description="RNA polymerase sigma factor 70 region 4 type 2" evidence="7">
    <location>
        <begin position="125"/>
        <end position="177"/>
    </location>
</feature>
<proteinExistence type="inferred from homology"/>
<evidence type="ECO:0000256" key="4">
    <source>
        <dbReference type="ARBA" id="ARBA00023125"/>
    </source>
</evidence>
<feature type="domain" description="RNA polymerase sigma-70 region 2" evidence="6">
    <location>
        <begin position="21"/>
        <end position="90"/>
    </location>
</feature>
<dbReference type="Pfam" id="PF08281">
    <property type="entry name" value="Sigma70_r4_2"/>
    <property type="match status" value="1"/>
</dbReference>
<dbReference type="InterPro" id="IPR014284">
    <property type="entry name" value="RNA_pol_sigma-70_dom"/>
</dbReference>
<comment type="similarity">
    <text evidence="1">Belongs to the sigma-70 factor family. ECF subfamily.</text>
</comment>
<dbReference type="InterPro" id="IPR036388">
    <property type="entry name" value="WH-like_DNA-bd_sf"/>
</dbReference>
<dbReference type="AlphaFoldDB" id="A0A9D1AEI3"/>
<evidence type="ECO:0000259" key="7">
    <source>
        <dbReference type="Pfam" id="PF08281"/>
    </source>
</evidence>
<evidence type="ECO:0000256" key="5">
    <source>
        <dbReference type="ARBA" id="ARBA00023163"/>
    </source>
</evidence>
<evidence type="ECO:0000256" key="3">
    <source>
        <dbReference type="ARBA" id="ARBA00023082"/>
    </source>
</evidence>
<dbReference type="NCBIfam" id="TIGR02937">
    <property type="entry name" value="sigma70-ECF"/>
    <property type="match status" value="1"/>
</dbReference>
<comment type="caution">
    <text evidence="8">The sequence shown here is derived from an EMBL/GenBank/DDBJ whole genome shotgun (WGS) entry which is preliminary data.</text>
</comment>
<dbReference type="InterPro" id="IPR013324">
    <property type="entry name" value="RNA_pol_sigma_r3/r4-like"/>
</dbReference>
<dbReference type="Gene3D" id="1.10.1740.10">
    <property type="match status" value="1"/>
</dbReference>
<dbReference type="Pfam" id="PF04542">
    <property type="entry name" value="Sigma70_r2"/>
    <property type="match status" value="1"/>
</dbReference>
<dbReference type="GO" id="GO:0016987">
    <property type="term" value="F:sigma factor activity"/>
    <property type="evidence" value="ECO:0007669"/>
    <property type="project" value="UniProtKB-KW"/>
</dbReference>
<protein>
    <submittedName>
        <fullName evidence="8">Sigma-70 family RNA polymerase sigma factor</fullName>
    </submittedName>
</protein>
<dbReference type="Proteomes" id="UP000886757">
    <property type="component" value="Unassembled WGS sequence"/>
</dbReference>
<keyword evidence="5" id="KW-0804">Transcription</keyword>
<dbReference type="InterPro" id="IPR013249">
    <property type="entry name" value="RNA_pol_sigma70_r4_t2"/>
</dbReference>
<evidence type="ECO:0000256" key="1">
    <source>
        <dbReference type="ARBA" id="ARBA00010641"/>
    </source>
</evidence>
<keyword evidence="3" id="KW-0731">Sigma factor</keyword>
<keyword evidence="4" id="KW-0238">DNA-binding</keyword>
<dbReference type="InterPro" id="IPR039425">
    <property type="entry name" value="RNA_pol_sigma-70-like"/>
</dbReference>
<accession>A0A9D1AEI3</accession>
<gene>
    <name evidence="8" type="ORF">IAB31_08410</name>
</gene>
<dbReference type="Gene3D" id="1.10.10.10">
    <property type="entry name" value="Winged helix-like DNA-binding domain superfamily/Winged helix DNA-binding domain"/>
    <property type="match status" value="1"/>
</dbReference>
<dbReference type="GO" id="GO:0003677">
    <property type="term" value="F:DNA binding"/>
    <property type="evidence" value="ECO:0007669"/>
    <property type="project" value="UniProtKB-KW"/>
</dbReference>
<dbReference type="EMBL" id="DVGK01000095">
    <property type="protein sequence ID" value="HIR13929.1"/>
    <property type="molecule type" value="Genomic_DNA"/>
</dbReference>
<name>A0A9D1AEI3_9FIRM</name>
<reference evidence="8" key="1">
    <citation type="submission" date="2020-10" db="EMBL/GenBank/DDBJ databases">
        <authorList>
            <person name="Gilroy R."/>
        </authorList>
    </citation>
    <scope>NUCLEOTIDE SEQUENCE</scope>
    <source>
        <strain evidence="8">ChiSjej4B22-8148</strain>
    </source>
</reference>
<evidence type="ECO:0000313" key="9">
    <source>
        <dbReference type="Proteomes" id="UP000886757"/>
    </source>
</evidence>
<dbReference type="InterPro" id="IPR007627">
    <property type="entry name" value="RNA_pol_sigma70_r2"/>
</dbReference>
<sequence length="187" mass="22301">MPDGDIIELLEMRDEKAIALIVERYEKLIRYISVTILGGREESVKECMNDVYLKLWTHGSEYDYEKALFKTYLKAITRNTALNYLRKLKRLEELEGFDESDTIQSEYIDYTQNLEQKMIFQEEVQALSNILKELKKKDKEMVIRRFYYLQSTRQIAAAMKMSENAVDSKLSRLRRKLKKKYEKEVAK</sequence>